<keyword evidence="2" id="KW-1185">Reference proteome</keyword>
<protein>
    <submittedName>
        <fullName evidence="1">ATP-dependent DNA helicase RecQ</fullName>
    </submittedName>
</protein>
<organism evidence="1 2">
    <name type="scientific">Salipiger marinus</name>
    <dbReference type="NCBI Taxonomy" id="555512"/>
    <lineage>
        <taxon>Bacteria</taxon>
        <taxon>Pseudomonadati</taxon>
        <taxon>Pseudomonadota</taxon>
        <taxon>Alphaproteobacteria</taxon>
        <taxon>Rhodobacterales</taxon>
        <taxon>Roseobacteraceae</taxon>
        <taxon>Salipiger</taxon>
    </lineage>
</organism>
<evidence type="ECO:0000313" key="2">
    <source>
        <dbReference type="Proteomes" id="UP000199093"/>
    </source>
</evidence>
<dbReference type="InterPro" id="IPR012337">
    <property type="entry name" value="RNaseH-like_sf"/>
</dbReference>
<accession>A0A1G8MZ84</accession>
<keyword evidence="1" id="KW-0067">ATP-binding</keyword>
<gene>
    <name evidence="1" type="ORF">SAMN04487993_100958</name>
</gene>
<dbReference type="Proteomes" id="UP000199093">
    <property type="component" value="Unassembled WGS sequence"/>
</dbReference>
<dbReference type="SUPFAM" id="SSF53098">
    <property type="entry name" value="Ribonuclease H-like"/>
    <property type="match status" value="1"/>
</dbReference>
<sequence length="237" mass="26109">MEKRHEQILAKCLSIDLEVDPGKAKVFAIAAVRHDDRPALKSTGHLTGPFLDDLETQIGDVAYPIGHNILGHDLQHLIAARPRLAQILQAPIDTLWLNPLAFPRNPYHHLVKHYQDGRLAAGHVNDPELDARLVFGVLANQLDALATLAADAPDVLAAYHYLTTRMDHAGGFEAVFRYLRGQPCPGFDEAGAAIRRMLQGRACEKRVEQTLTRLSSPQNGWPMAYALSGSPWRAGIP</sequence>
<dbReference type="GO" id="GO:0004386">
    <property type="term" value="F:helicase activity"/>
    <property type="evidence" value="ECO:0007669"/>
    <property type="project" value="UniProtKB-KW"/>
</dbReference>
<keyword evidence="1" id="KW-0378">Hydrolase</keyword>
<dbReference type="AlphaFoldDB" id="A0A1G8MZ84"/>
<dbReference type="EMBL" id="FNEJ01000009">
    <property type="protein sequence ID" value="SDI73272.1"/>
    <property type="molecule type" value="Genomic_DNA"/>
</dbReference>
<keyword evidence="1" id="KW-0547">Nucleotide-binding</keyword>
<dbReference type="STRING" id="555512.SAMN04487993_100958"/>
<name>A0A1G8MZ84_9RHOB</name>
<evidence type="ECO:0000313" key="1">
    <source>
        <dbReference type="EMBL" id="SDI73272.1"/>
    </source>
</evidence>
<reference evidence="1 2" key="1">
    <citation type="submission" date="2016-10" db="EMBL/GenBank/DDBJ databases">
        <authorList>
            <person name="de Groot N.N."/>
        </authorList>
    </citation>
    <scope>NUCLEOTIDE SEQUENCE [LARGE SCALE GENOMIC DNA]</scope>
    <source>
        <strain evidence="1 2">DSM 26424</strain>
    </source>
</reference>
<keyword evidence="1" id="KW-0347">Helicase</keyword>
<proteinExistence type="predicted"/>